<protein>
    <submittedName>
        <fullName evidence="4">Alpha/beta fold hydrolase</fullName>
    </submittedName>
</protein>
<dbReference type="PRINTS" id="PR00412">
    <property type="entry name" value="EPOXHYDRLASE"/>
</dbReference>
<feature type="region of interest" description="Disordered" evidence="2">
    <location>
        <begin position="172"/>
        <end position="230"/>
    </location>
</feature>
<dbReference type="SUPFAM" id="SSF53474">
    <property type="entry name" value="alpha/beta-Hydrolases"/>
    <property type="match status" value="1"/>
</dbReference>
<reference evidence="4" key="1">
    <citation type="submission" date="2020-11" db="EMBL/GenBank/DDBJ databases">
        <title>Isolation and identification of active actinomycetes.</title>
        <authorList>
            <person name="Sun X."/>
        </authorList>
    </citation>
    <scope>NUCLEOTIDE SEQUENCE</scope>
    <source>
        <strain evidence="4">NEAU-A11</strain>
    </source>
</reference>
<dbReference type="Proteomes" id="UP000598146">
    <property type="component" value="Unassembled WGS sequence"/>
</dbReference>
<evidence type="ECO:0000313" key="4">
    <source>
        <dbReference type="EMBL" id="MBG0563596.1"/>
    </source>
</evidence>
<dbReference type="Gene3D" id="3.40.50.1820">
    <property type="entry name" value="alpha/beta hydrolase"/>
    <property type="match status" value="1"/>
</dbReference>
<dbReference type="GO" id="GO:0016020">
    <property type="term" value="C:membrane"/>
    <property type="evidence" value="ECO:0007669"/>
    <property type="project" value="TreeGrafter"/>
</dbReference>
<accession>A0A931G024</accession>
<dbReference type="RefSeq" id="WP_196415374.1">
    <property type="nucleotide sequence ID" value="NZ_JADQTO010000008.1"/>
</dbReference>
<dbReference type="PANTHER" id="PTHR43798:SF31">
    <property type="entry name" value="AB HYDROLASE SUPERFAMILY PROTEIN YCLE"/>
    <property type="match status" value="1"/>
</dbReference>
<dbReference type="InterPro" id="IPR000639">
    <property type="entry name" value="Epox_hydrolase-like"/>
</dbReference>
<keyword evidence="1 4" id="KW-0378">Hydrolase</keyword>
<dbReference type="PANTHER" id="PTHR43798">
    <property type="entry name" value="MONOACYLGLYCEROL LIPASE"/>
    <property type="match status" value="1"/>
</dbReference>
<name>A0A931G024_9ACTN</name>
<dbReference type="GO" id="GO:0016787">
    <property type="term" value="F:hydrolase activity"/>
    <property type="evidence" value="ECO:0007669"/>
    <property type="project" value="UniProtKB-KW"/>
</dbReference>
<evidence type="ECO:0000256" key="2">
    <source>
        <dbReference type="SAM" id="MobiDB-lite"/>
    </source>
</evidence>
<dbReference type="Pfam" id="PF00561">
    <property type="entry name" value="Abhydrolase_1"/>
    <property type="match status" value="1"/>
</dbReference>
<comment type="caution">
    <text evidence="4">The sequence shown here is derived from an EMBL/GenBank/DDBJ whole genome shotgun (WGS) entry which is preliminary data.</text>
</comment>
<evidence type="ECO:0000313" key="5">
    <source>
        <dbReference type="Proteomes" id="UP000598146"/>
    </source>
</evidence>
<evidence type="ECO:0000256" key="1">
    <source>
        <dbReference type="ARBA" id="ARBA00022801"/>
    </source>
</evidence>
<feature type="domain" description="AB hydrolase-1" evidence="3">
    <location>
        <begin position="12"/>
        <end position="278"/>
    </location>
</feature>
<dbReference type="InterPro" id="IPR000073">
    <property type="entry name" value="AB_hydrolase_1"/>
</dbReference>
<dbReference type="PRINTS" id="PR00111">
    <property type="entry name" value="ABHYDROLASE"/>
</dbReference>
<keyword evidence="5" id="KW-1185">Reference proteome</keyword>
<gene>
    <name evidence="4" type="ORF">I4J89_19295</name>
</gene>
<dbReference type="AlphaFoldDB" id="A0A931G024"/>
<sequence>MTLAHDVTGSGPAVLLLHSTVGDRRMWDPQIPALTAAGYRVVRCDLRGYGDSPMPDGPHDDAHDVAGLLDDLRIEHAAVVGASGGGRAALEFAARWPGRVDALLLLCTALRGHEPSAELRKFGEQEDALLEAGDVAGATDLNVDLWLGPEADDATRAKVRMMQRHAFEVQLAAEEGGQSPSEEAGEAAGDEARRSAGEAEVAGGTGKADDGAKDEAEDEAKPNSGPDLSSITAPALIVSGAHDLPDFQEIAVHLAGELPHARHLHLDWAGHLPNLESPDRTNPLLVTFLTETVPPA</sequence>
<dbReference type="EMBL" id="JADQTO010000008">
    <property type="protein sequence ID" value="MBG0563596.1"/>
    <property type="molecule type" value="Genomic_DNA"/>
</dbReference>
<organism evidence="4 5">
    <name type="scientific">Actinoplanes aureus</name>
    <dbReference type="NCBI Taxonomy" id="2792083"/>
    <lineage>
        <taxon>Bacteria</taxon>
        <taxon>Bacillati</taxon>
        <taxon>Actinomycetota</taxon>
        <taxon>Actinomycetes</taxon>
        <taxon>Micromonosporales</taxon>
        <taxon>Micromonosporaceae</taxon>
        <taxon>Actinoplanes</taxon>
    </lineage>
</organism>
<dbReference type="InterPro" id="IPR029058">
    <property type="entry name" value="AB_hydrolase_fold"/>
</dbReference>
<evidence type="ECO:0000259" key="3">
    <source>
        <dbReference type="Pfam" id="PF00561"/>
    </source>
</evidence>
<feature type="compositionally biased region" description="Low complexity" evidence="2">
    <location>
        <begin position="172"/>
        <end position="182"/>
    </location>
</feature>
<dbReference type="InterPro" id="IPR050266">
    <property type="entry name" value="AB_hydrolase_sf"/>
</dbReference>
<proteinExistence type="predicted"/>